<keyword evidence="1" id="KW-0732">Signal</keyword>
<feature type="signal peptide" evidence="1">
    <location>
        <begin position="1"/>
        <end position="26"/>
    </location>
</feature>
<protein>
    <submittedName>
        <fullName evidence="2">Uncharacterized protein</fullName>
    </submittedName>
</protein>
<keyword evidence="3" id="KW-1185">Reference proteome</keyword>
<accession>A0ABM9LE81</accession>
<reference evidence="2 3" key="1">
    <citation type="submission" date="2023-08" db="EMBL/GenBank/DDBJ databases">
        <authorList>
            <person name="Folkvardsen B D."/>
            <person name="Norman A."/>
        </authorList>
    </citation>
    <scope>NUCLEOTIDE SEQUENCE [LARGE SCALE GENOMIC DNA]</scope>
    <source>
        <strain evidence="2 3">Mu0102</strain>
    </source>
</reference>
<feature type="chain" id="PRO_5045232335" evidence="1">
    <location>
        <begin position="27"/>
        <end position="111"/>
    </location>
</feature>
<evidence type="ECO:0000256" key="1">
    <source>
        <dbReference type="SAM" id="SignalP"/>
    </source>
</evidence>
<dbReference type="Proteomes" id="UP001190464">
    <property type="component" value="Chromosome"/>
</dbReference>
<dbReference type="RefSeq" id="WP_308485461.1">
    <property type="nucleotide sequence ID" value="NZ_OY726398.1"/>
</dbReference>
<proteinExistence type="predicted"/>
<sequence length="111" mass="11216">MQMTRILTLAAIAVAGTLGLAAPASAELVDGSYELTYLRNPAQQPSILNVSSCGAGCKVGQIVGPYGATELHLQGDSWIAPGVDGGDQVVIDNNTLSGSANGNSFQLAKVG</sequence>
<dbReference type="EMBL" id="OY726398">
    <property type="protein sequence ID" value="CAJ1497509.1"/>
    <property type="molecule type" value="Genomic_DNA"/>
</dbReference>
<evidence type="ECO:0000313" key="2">
    <source>
        <dbReference type="EMBL" id="CAJ1497509.1"/>
    </source>
</evidence>
<evidence type="ECO:0000313" key="3">
    <source>
        <dbReference type="Proteomes" id="UP001190464"/>
    </source>
</evidence>
<gene>
    <name evidence="2" type="ORF">MU0102_000484</name>
</gene>
<organism evidence="2 3">
    <name type="scientific">[Mycobacterium] holstebronense</name>
    <dbReference type="NCBI Taxonomy" id="3064288"/>
    <lineage>
        <taxon>Bacteria</taxon>
        <taxon>Bacillati</taxon>
        <taxon>Actinomycetota</taxon>
        <taxon>Actinomycetes</taxon>
        <taxon>Mycobacteriales</taxon>
        <taxon>Mycobacteriaceae</taxon>
        <taxon>Mycolicibacterium</taxon>
    </lineage>
</organism>
<name>A0ABM9LE81_9MYCO</name>